<feature type="chain" id="PRO_5019157755" description="Peptidase S74 domain-containing protein" evidence="1">
    <location>
        <begin position="36"/>
        <end position="336"/>
    </location>
</feature>
<dbReference type="Proteomes" id="UP000284120">
    <property type="component" value="Unassembled WGS sequence"/>
</dbReference>
<feature type="signal peptide" evidence="1">
    <location>
        <begin position="1"/>
        <end position="35"/>
    </location>
</feature>
<dbReference type="AlphaFoldDB" id="A0A443Z089"/>
<dbReference type="EMBL" id="SAYW01000001">
    <property type="protein sequence ID" value="RWU09971.1"/>
    <property type="molecule type" value="Genomic_DNA"/>
</dbReference>
<accession>A0A443Z089</accession>
<evidence type="ECO:0000313" key="2">
    <source>
        <dbReference type="EMBL" id="RWU09971.1"/>
    </source>
</evidence>
<keyword evidence="3" id="KW-1185">Reference proteome</keyword>
<name>A0A443Z089_9SPHI</name>
<sequence length="336" mass="36860">MKRITTFLLVSLCANAIMKRITTFLLVSLCANAMAQETLQTVTDRGNTTSNPIAVNSITQFGSRITAYGYNQGYFDVYNNTNQSISLNLKRSDGAQVFGIDGHSMTTYFGGKLGIGVANPSSMLDIHVGAGSTDGTVGLKIGSINNHPSLELGVENNYDAQIRTYGNDLNLYAGHFRNVGNQSTENHSMRFFTSKAGSTNWSIAKMILNEDGNLGIGIATPQEKLAVNGKIRAKEIKVEATGWPDYVFKPDYKLNTLPELEAYIKVNGHLPGVPAAAEVEKEGVALGEMNKILLKKIEEMTLLLIEKDKQLTAHEKKDKSLEDRLLELERIIKVKK</sequence>
<evidence type="ECO:0008006" key="4">
    <source>
        <dbReference type="Google" id="ProtNLM"/>
    </source>
</evidence>
<organism evidence="2 3">
    <name type="scientific">Pedobacter chitinilyticus</name>
    <dbReference type="NCBI Taxonomy" id="2233776"/>
    <lineage>
        <taxon>Bacteria</taxon>
        <taxon>Pseudomonadati</taxon>
        <taxon>Bacteroidota</taxon>
        <taxon>Sphingobacteriia</taxon>
        <taxon>Sphingobacteriales</taxon>
        <taxon>Sphingobacteriaceae</taxon>
        <taxon>Pedobacter</taxon>
    </lineage>
</organism>
<reference evidence="2 3" key="1">
    <citation type="submission" date="2018-06" db="EMBL/GenBank/DDBJ databases">
        <title>Pedobacter endophyticus sp. nov., an endophytic bacterium isolated from a leaf of Triticum aestivum.</title>
        <authorList>
            <person name="Zhang L."/>
        </authorList>
    </citation>
    <scope>NUCLEOTIDE SEQUENCE [LARGE SCALE GENOMIC DNA]</scope>
    <source>
        <strain evidence="2 3">CM134L-2</strain>
    </source>
</reference>
<protein>
    <recommendedName>
        <fullName evidence="4">Peptidase S74 domain-containing protein</fullName>
    </recommendedName>
</protein>
<evidence type="ECO:0000256" key="1">
    <source>
        <dbReference type="SAM" id="SignalP"/>
    </source>
</evidence>
<dbReference type="OrthoDB" id="680331at2"/>
<gene>
    <name evidence="2" type="ORF">DPV69_01090</name>
</gene>
<proteinExistence type="predicted"/>
<keyword evidence="1" id="KW-0732">Signal</keyword>
<evidence type="ECO:0000313" key="3">
    <source>
        <dbReference type="Proteomes" id="UP000284120"/>
    </source>
</evidence>
<comment type="caution">
    <text evidence="2">The sequence shown here is derived from an EMBL/GenBank/DDBJ whole genome shotgun (WGS) entry which is preliminary data.</text>
</comment>
<dbReference type="RefSeq" id="WP_128353269.1">
    <property type="nucleotide sequence ID" value="NZ_SAYW01000001.1"/>
</dbReference>